<dbReference type="PANTHER" id="PTHR15486">
    <property type="entry name" value="ANCIENT UBIQUITOUS PROTEIN"/>
    <property type="match status" value="1"/>
</dbReference>
<dbReference type="InterPro" id="IPR056462">
    <property type="entry name" value="HAD_RAM2/GPAT1-8"/>
</dbReference>
<name>A0A0A9CTD1_ARUDO</name>
<keyword evidence="5" id="KW-1133">Transmembrane helix</keyword>
<evidence type="ECO:0000256" key="3">
    <source>
        <dbReference type="ARBA" id="ARBA00022679"/>
    </source>
</evidence>
<dbReference type="GO" id="GO:0016791">
    <property type="term" value="F:phosphatase activity"/>
    <property type="evidence" value="ECO:0007669"/>
    <property type="project" value="TreeGrafter"/>
</dbReference>
<evidence type="ECO:0000256" key="5">
    <source>
        <dbReference type="ARBA" id="ARBA00022989"/>
    </source>
</evidence>
<protein>
    <recommendedName>
        <fullName evidence="7">Glycerol-3-phosphate acyltransferase RAM2/GPAT1-8 HAD-like domain-containing protein</fullName>
    </recommendedName>
</protein>
<dbReference type="Pfam" id="PF23270">
    <property type="entry name" value="HAD_RAM2_N"/>
    <property type="match status" value="1"/>
</dbReference>
<evidence type="ECO:0000313" key="8">
    <source>
        <dbReference type="EMBL" id="JAD78871.1"/>
    </source>
</evidence>
<accession>A0A0A9CTD1</accession>
<keyword evidence="4" id="KW-0812">Transmembrane</keyword>
<dbReference type="GO" id="GO:0010143">
    <property type="term" value="P:cutin biosynthetic process"/>
    <property type="evidence" value="ECO:0007669"/>
    <property type="project" value="TreeGrafter"/>
</dbReference>
<evidence type="ECO:0000256" key="4">
    <source>
        <dbReference type="ARBA" id="ARBA00022692"/>
    </source>
</evidence>
<comment type="subcellular location">
    <subcellularLocation>
        <location evidence="1">Membrane</location>
    </subcellularLocation>
</comment>
<feature type="domain" description="Glycerol-3-phosphate acyltransferase RAM2/GPAT1-8 HAD-like" evidence="7">
    <location>
        <begin position="1"/>
        <end position="81"/>
    </location>
</feature>
<dbReference type="GO" id="GO:0090447">
    <property type="term" value="F:glycerol-3-phosphate 2-O-acyltransferase activity"/>
    <property type="evidence" value="ECO:0007669"/>
    <property type="project" value="TreeGrafter"/>
</dbReference>
<evidence type="ECO:0000256" key="1">
    <source>
        <dbReference type="ARBA" id="ARBA00004370"/>
    </source>
</evidence>
<proteinExistence type="inferred from homology"/>
<dbReference type="AlphaFoldDB" id="A0A0A9CTD1"/>
<dbReference type="GO" id="GO:0016020">
    <property type="term" value="C:membrane"/>
    <property type="evidence" value="ECO:0007669"/>
    <property type="project" value="UniProtKB-SubCell"/>
</dbReference>
<dbReference type="InterPro" id="IPR023214">
    <property type="entry name" value="HAD_sf"/>
</dbReference>
<organism evidence="8">
    <name type="scientific">Arundo donax</name>
    <name type="common">Giant reed</name>
    <name type="synonym">Donax arundinaceus</name>
    <dbReference type="NCBI Taxonomy" id="35708"/>
    <lineage>
        <taxon>Eukaryota</taxon>
        <taxon>Viridiplantae</taxon>
        <taxon>Streptophyta</taxon>
        <taxon>Embryophyta</taxon>
        <taxon>Tracheophyta</taxon>
        <taxon>Spermatophyta</taxon>
        <taxon>Magnoliopsida</taxon>
        <taxon>Liliopsida</taxon>
        <taxon>Poales</taxon>
        <taxon>Poaceae</taxon>
        <taxon>PACMAD clade</taxon>
        <taxon>Arundinoideae</taxon>
        <taxon>Arundineae</taxon>
        <taxon>Arundo</taxon>
    </lineage>
</organism>
<dbReference type="EMBL" id="GBRH01219024">
    <property type="protein sequence ID" value="JAD78871.1"/>
    <property type="molecule type" value="Transcribed_RNA"/>
</dbReference>
<evidence type="ECO:0000259" key="7">
    <source>
        <dbReference type="Pfam" id="PF23270"/>
    </source>
</evidence>
<evidence type="ECO:0000256" key="2">
    <source>
        <dbReference type="ARBA" id="ARBA00007937"/>
    </source>
</evidence>
<reference evidence="8" key="1">
    <citation type="submission" date="2014-09" db="EMBL/GenBank/DDBJ databases">
        <authorList>
            <person name="Magalhaes I.L.F."/>
            <person name="Oliveira U."/>
            <person name="Santos F.R."/>
            <person name="Vidigal T.H.D.A."/>
            <person name="Brescovit A.D."/>
            <person name="Santos A.J."/>
        </authorList>
    </citation>
    <scope>NUCLEOTIDE SEQUENCE</scope>
    <source>
        <tissue evidence="8">Shoot tissue taken approximately 20 cm above the soil surface</tissue>
    </source>
</reference>
<dbReference type="Gene3D" id="3.40.50.1000">
    <property type="entry name" value="HAD superfamily/HAD-like"/>
    <property type="match status" value="1"/>
</dbReference>
<keyword evidence="3" id="KW-0808">Transferase</keyword>
<comment type="similarity">
    <text evidence="2">Belongs to the GPAT/DAPAT family.</text>
</comment>
<keyword evidence="6" id="KW-0472">Membrane</keyword>
<reference evidence="8" key="2">
    <citation type="journal article" date="2015" name="Data Brief">
        <title>Shoot transcriptome of the giant reed, Arundo donax.</title>
        <authorList>
            <person name="Barrero R.A."/>
            <person name="Guerrero F.D."/>
            <person name="Moolhuijzen P."/>
            <person name="Goolsby J.A."/>
            <person name="Tidwell J."/>
            <person name="Bellgard S.E."/>
            <person name="Bellgard M.I."/>
        </authorList>
    </citation>
    <scope>NUCLEOTIDE SEQUENCE</scope>
    <source>
        <tissue evidence="8">Shoot tissue taken approximately 20 cm above the soil surface</tissue>
    </source>
</reference>
<dbReference type="PANTHER" id="PTHR15486:SF83">
    <property type="entry name" value="OS10G0413400 PROTEIN"/>
    <property type="match status" value="1"/>
</dbReference>
<evidence type="ECO:0000256" key="6">
    <source>
        <dbReference type="ARBA" id="ARBA00023136"/>
    </source>
</evidence>
<sequence length="99" mass="10466">MVEPFLRECLGADAVAGTELATWRGRATGFVDARGGVLVGLRKAEALREIFAGDGGGAPDVGLGDSRSDYPFMSICKVSTVVSAIHLQIIRTTVLHRAH</sequence>